<dbReference type="InterPro" id="IPR007137">
    <property type="entry name" value="DUF348"/>
</dbReference>
<dbReference type="Gene3D" id="2.20.230.10">
    <property type="entry name" value="Resuscitation-promoting factor rpfb"/>
    <property type="match status" value="1"/>
</dbReference>
<dbReference type="PANTHER" id="PTHR39160:SF4">
    <property type="entry name" value="RESUSCITATION-PROMOTING FACTOR RPFB"/>
    <property type="match status" value="1"/>
</dbReference>
<dbReference type="SUPFAM" id="SSF50685">
    <property type="entry name" value="Barwin-like endoglucanases"/>
    <property type="match status" value="1"/>
</dbReference>
<feature type="region of interest" description="Disordered" evidence="2">
    <location>
        <begin position="289"/>
        <end position="309"/>
    </location>
</feature>
<keyword evidence="5" id="KW-1185">Reference proteome</keyword>
<dbReference type="InterPro" id="IPR010611">
    <property type="entry name" value="3D_dom"/>
</dbReference>
<evidence type="ECO:0000313" key="4">
    <source>
        <dbReference type="EMBL" id="MDL4839076.1"/>
    </source>
</evidence>
<gene>
    <name evidence="4" type="ORF">QQS35_01175</name>
</gene>
<proteinExistence type="predicted"/>
<dbReference type="PANTHER" id="PTHR39160">
    <property type="entry name" value="CELL WALL-BINDING PROTEIN YOCH"/>
    <property type="match status" value="1"/>
</dbReference>
<dbReference type="Gene3D" id="2.40.40.10">
    <property type="entry name" value="RlpA-like domain"/>
    <property type="match status" value="1"/>
</dbReference>
<accession>A0ABT7L3A3</accession>
<evidence type="ECO:0000259" key="3">
    <source>
        <dbReference type="PROSITE" id="PS51109"/>
    </source>
</evidence>
<organism evidence="4 5">
    <name type="scientific">Aquibacillus rhizosphaerae</name>
    <dbReference type="NCBI Taxonomy" id="3051431"/>
    <lineage>
        <taxon>Bacteria</taxon>
        <taxon>Bacillati</taxon>
        <taxon>Bacillota</taxon>
        <taxon>Bacilli</taxon>
        <taxon>Bacillales</taxon>
        <taxon>Bacillaceae</taxon>
        <taxon>Aquibacillus</taxon>
    </lineage>
</organism>
<dbReference type="Pfam" id="PF03990">
    <property type="entry name" value="DUF348"/>
    <property type="match status" value="3"/>
</dbReference>
<dbReference type="EMBL" id="JASTZU010000007">
    <property type="protein sequence ID" value="MDL4839076.1"/>
    <property type="molecule type" value="Genomic_DNA"/>
</dbReference>
<dbReference type="RefSeq" id="WP_285929888.1">
    <property type="nucleotide sequence ID" value="NZ_JASTZU010000007.1"/>
</dbReference>
<dbReference type="InterPro" id="IPR036908">
    <property type="entry name" value="RlpA-like_sf"/>
</dbReference>
<dbReference type="InterPro" id="IPR011098">
    <property type="entry name" value="G5_dom"/>
</dbReference>
<keyword evidence="1" id="KW-0732">Signal</keyword>
<dbReference type="SMART" id="SM01208">
    <property type="entry name" value="G5"/>
    <property type="match status" value="1"/>
</dbReference>
<evidence type="ECO:0000256" key="2">
    <source>
        <dbReference type="SAM" id="MobiDB-lite"/>
    </source>
</evidence>
<dbReference type="Pfam" id="PF07501">
    <property type="entry name" value="G5"/>
    <property type="match status" value="1"/>
</dbReference>
<dbReference type="InterPro" id="IPR051933">
    <property type="entry name" value="Resuscitation_pf_RpfB"/>
</dbReference>
<evidence type="ECO:0000313" key="5">
    <source>
        <dbReference type="Proteomes" id="UP001235343"/>
    </source>
</evidence>
<feature type="domain" description="G5" evidence="3">
    <location>
        <begin position="206"/>
        <end position="286"/>
    </location>
</feature>
<evidence type="ECO:0000256" key="1">
    <source>
        <dbReference type="ARBA" id="ARBA00022729"/>
    </source>
</evidence>
<dbReference type="Pfam" id="PF06725">
    <property type="entry name" value="3D"/>
    <property type="match status" value="1"/>
</dbReference>
<dbReference type="CDD" id="cd22786">
    <property type="entry name" value="DPBB_YuiC-like"/>
    <property type="match status" value="1"/>
</dbReference>
<sequence length="405" mass="43834">MKNFSKLLPALNKKLVLPIVTVIALLLLVGLGTYQVTKAQVTVIQDGEVITVRTHAETVDELLNDLEIEVEEYDSLSHAKDALIQSDMEIKYEKAKQIIVTIDGEDEAYYSTVDTVGDFLTENKLEISEHDELSVGKDKGLEDGLNISIKKAYQVTVNDGGEEKEVWTTGGTVNDLLTSEKIELGDLDRLEPKESDKLSKESTIQITRVEKVTDVVEETIDYSVVTKSDSSLNKGKEKVVSSGAEGLVEKHYEVVLENGEEVSRELVKEEVKKESEERVVAVGTKVIPKTNTSANTGSNTVSRGDSNSSSKTLYMNATAYTANCNGCSGITATGIDLNSNPNAKVIAVDPSVIPLGTRVWVEGYGNAIAGDTGGAINGNKIDLHVASKSEAYSFGSRNVQVKILD</sequence>
<dbReference type="Proteomes" id="UP001235343">
    <property type="component" value="Unassembled WGS sequence"/>
</dbReference>
<reference evidence="4 5" key="1">
    <citation type="submission" date="2023-06" db="EMBL/GenBank/DDBJ databases">
        <title>Aquibacillus rhizosphaerae LR5S19.</title>
        <authorList>
            <person name="Sun J.-Q."/>
        </authorList>
    </citation>
    <scope>NUCLEOTIDE SEQUENCE [LARGE SCALE GENOMIC DNA]</scope>
    <source>
        <strain evidence="4 5">LR5S19</strain>
    </source>
</reference>
<comment type="caution">
    <text evidence="4">The sequence shown here is derived from an EMBL/GenBank/DDBJ whole genome shotgun (WGS) entry which is preliminary data.</text>
</comment>
<protein>
    <submittedName>
        <fullName evidence="4">Ubiquitin-like domain-containing protein</fullName>
    </submittedName>
</protein>
<dbReference type="PROSITE" id="PS51109">
    <property type="entry name" value="G5"/>
    <property type="match status" value="1"/>
</dbReference>
<name>A0ABT7L3A3_9BACI</name>